<organism evidence="6 7">
    <name type="scientific">Danio rerio</name>
    <name type="common">Zebrafish</name>
    <name type="synonym">Brachydanio rerio</name>
    <dbReference type="NCBI Taxonomy" id="7955"/>
    <lineage>
        <taxon>Eukaryota</taxon>
        <taxon>Metazoa</taxon>
        <taxon>Chordata</taxon>
        <taxon>Craniata</taxon>
        <taxon>Vertebrata</taxon>
        <taxon>Euteleostomi</taxon>
        <taxon>Actinopterygii</taxon>
        <taxon>Neopterygii</taxon>
        <taxon>Teleostei</taxon>
        <taxon>Ostariophysi</taxon>
        <taxon>Cypriniformes</taxon>
        <taxon>Danionidae</taxon>
        <taxon>Danioninae</taxon>
        <taxon>Danio</taxon>
    </lineage>
</organism>
<dbReference type="Proteomes" id="UP000000437">
    <property type="component" value="Chromosome 16"/>
</dbReference>
<feature type="domain" description="C-type lectin" evidence="5">
    <location>
        <begin position="98"/>
        <end position="219"/>
    </location>
</feature>
<dbReference type="ZFIN" id="ZDB-GENE-110411-71">
    <property type="gene designation" value="clec3ba"/>
</dbReference>
<sequence>MFGLICTSSVLLCMFFSTGCTYAEEKMDLKAVKFLLCVICLVKSSPEQSLTKRKNGKKESNSAAIEELKKQIDQIIQDLNLLKEQQALQTVCLKGFKIPGKCFLVDTVKKDFHSANDDCIAKGGILSTPMSGHENDQLQEYVQQTVGPETHIWLGVNDMIKEGEWIDLTGSPIRFKNWESEITHQPDGGRTHNCAVLSSTANGKWFDEDCRGEKASVCQFNIV</sequence>
<dbReference type="InterPro" id="IPR016187">
    <property type="entry name" value="CTDL_fold"/>
</dbReference>
<dbReference type="GO" id="GO:0005615">
    <property type="term" value="C:extracellular space"/>
    <property type="evidence" value="ECO:0000318"/>
    <property type="project" value="GO_Central"/>
</dbReference>
<dbReference type="KEGG" id="dre:572488"/>
<evidence type="ECO:0000256" key="1">
    <source>
        <dbReference type="ARBA" id="ARBA00022734"/>
    </source>
</evidence>
<keyword evidence="6" id="KW-1185">Reference proteome</keyword>
<dbReference type="Gene3D" id="3.10.100.10">
    <property type="entry name" value="Mannose-Binding Protein A, subunit A"/>
    <property type="match status" value="1"/>
</dbReference>
<dbReference type="SMART" id="SM00034">
    <property type="entry name" value="CLECT"/>
    <property type="match status" value="1"/>
</dbReference>
<dbReference type="InterPro" id="IPR016186">
    <property type="entry name" value="C-type_lectin-like/link_sf"/>
</dbReference>
<name>A0A8M9PDC0_DANRE</name>
<feature type="coiled-coil region" evidence="3">
    <location>
        <begin position="58"/>
        <end position="85"/>
    </location>
</feature>
<keyword evidence="3" id="KW-0175">Coiled coil</keyword>
<accession>A0A8M9PDC0</accession>
<evidence type="ECO:0000313" key="6">
    <source>
        <dbReference type="Proteomes" id="UP000000437"/>
    </source>
</evidence>
<dbReference type="CTD" id="572488"/>
<keyword evidence="2" id="KW-1015">Disulfide bond</keyword>
<dbReference type="GO" id="GO:0001503">
    <property type="term" value="P:ossification"/>
    <property type="evidence" value="ECO:0000318"/>
    <property type="project" value="GO_Central"/>
</dbReference>
<reference evidence="7" key="1">
    <citation type="submission" date="2025-08" db="UniProtKB">
        <authorList>
            <consortium name="RefSeq"/>
        </authorList>
    </citation>
    <scope>IDENTIFICATION</scope>
    <source>
        <strain evidence="7">Tuebingen</strain>
        <tissue evidence="7">Fibroblasts and whole tissue</tissue>
    </source>
</reference>
<evidence type="ECO:0000259" key="5">
    <source>
        <dbReference type="PROSITE" id="PS50041"/>
    </source>
</evidence>
<evidence type="ECO:0000256" key="2">
    <source>
        <dbReference type="ARBA" id="ARBA00023157"/>
    </source>
</evidence>
<dbReference type="FunFam" id="3.10.100.10:FF:000010">
    <property type="entry name" value="C-type lectin domain family 3 member A"/>
    <property type="match status" value="1"/>
</dbReference>
<dbReference type="InterPro" id="IPR001304">
    <property type="entry name" value="C-type_lectin-like"/>
</dbReference>
<dbReference type="GO" id="GO:0030282">
    <property type="term" value="P:bone mineralization"/>
    <property type="evidence" value="ECO:0000318"/>
    <property type="project" value="GO_Central"/>
</dbReference>
<dbReference type="PROSITE" id="PS50041">
    <property type="entry name" value="C_TYPE_LECTIN_2"/>
    <property type="match status" value="1"/>
</dbReference>
<dbReference type="SUPFAM" id="SSF56436">
    <property type="entry name" value="C-type lectin-like"/>
    <property type="match status" value="1"/>
</dbReference>
<dbReference type="PANTHER" id="PTHR22799">
    <property type="entry name" value="TETRANECTIN-RELATED"/>
    <property type="match status" value="1"/>
</dbReference>
<dbReference type="FunCoup" id="A0A8M9PDC0">
    <property type="interactions" value="1560"/>
</dbReference>
<dbReference type="AGR" id="ZFIN:ZDB-GENE-110411-71"/>
<dbReference type="InterPro" id="IPR051663">
    <property type="entry name" value="CLec_Tetranectin-domain"/>
</dbReference>
<feature type="signal peptide" evidence="4">
    <location>
        <begin position="1"/>
        <end position="23"/>
    </location>
</feature>
<keyword evidence="4" id="KW-0732">Signal</keyword>
<dbReference type="GeneID" id="572488"/>
<dbReference type="PROSITE" id="PS00615">
    <property type="entry name" value="C_TYPE_LECTIN_1"/>
    <property type="match status" value="1"/>
</dbReference>
<gene>
    <name evidence="7 8" type="primary">clec3ba</name>
</gene>
<dbReference type="Pfam" id="PF00059">
    <property type="entry name" value="Lectin_C"/>
    <property type="match status" value="1"/>
</dbReference>
<protein>
    <submittedName>
        <fullName evidence="7">Tetranectin</fullName>
    </submittedName>
</protein>
<evidence type="ECO:0000256" key="3">
    <source>
        <dbReference type="SAM" id="Coils"/>
    </source>
</evidence>
<evidence type="ECO:0000256" key="4">
    <source>
        <dbReference type="SAM" id="SignalP"/>
    </source>
</evidence>
<dbReference type="AlphaFoldDB" id="A0A8M9PDC0"/>
<dbReference type="RefSeq" id="XP_021322479.2">
    <property type="nucleotide sequence ID" value="XM_021466804.2"/>
</dbReference>
<dbReference type="PANTHER" id="PTHR22799:SF3">
    <property type="entry name" value="TETRANECTIN"/>
    <property type="match status" value="1"/>
</dbReference>
<evidence type="ECO:0000313" key="8">
    <source>
        <dbReference type="ZFIN" id="ZDB-GENE-110411-71"/>
    </source>
</evidence>
<proteinExistence type="predicted"/>
<dbReference type="SUPFAM" id="SSF57944">
    <property type="entry name" value="Triple coiled coil domain of C-type lectins"/>
    <property type="match status" value="1"/>
</dbReference>
<dbReference type="OMA" id="DGHWVDQ"/>
<feature type="chain" id="PRO_5044242276" evidence="4">
    <location>
        <begin position="24"/>
        <end position="223"/>
    </location>
</feature>
<dbReference type="GO" id="GO:0030246">
    <property type="term" value="F:carbohydrate binding"/>
    <property type="evidence" value="ECO:0007669"/>
    <property type="project" value="UniProtKB-KW"/>
</dbReference>
<dbReference type="CDD" id="cd03596">
    <property type="entry name" value="CLECT_tetranectin_like"/>
    <property type="match status" value="1"/>
</dbReference>
<dbReference type="InterPro" id="IPR018378">
    <property type="entry name" value="C-type_lectin_CS"/>
</dbReference>
<dbReference type="OrthoDB" id="6366227at2759"/>
<keyword evidence="1" id="KW-0430">Lectin</keyword>
<evidence type="ECO:0000313" key="7">
    <source>
        <dbReference type="RefSeq" id="XP_021322479.2"/>
    </source>
</evidence>